<protein>
    <submittedName>
        <fullName evidence="1">Uncharacterized protein</fullName>
    </submittedName>
</protein>
<name>A0A0F9EZN2_9ZZZZ</name>
<sequence>MKAEDVRCTHCGCRRFRRSVMGQQLVDFAVDVAGKPLVEAQIKRPLLPQY</sequence>
<organism evidence="1">
    <name type="scientific">marine sediment metagenome</name>
    <dbReference type="NCBI Taxonomy" id="412755"/>
    <lineage>
        <taxon>unclassified sequences</taxon>
        <taxon>metagenomes</taxon>
        <taxon>ecological metagenomes</taxon>
    </lineage>
</organism>
<reference evidence="1" key="1">
    <citation type="journal article" date="2015" name="Nature">
        <title>Complex archaea that bridge the gap between prokaryotes and eukaryotes.</title>
        <authorList>
            <person name="Spang A."/>
            <person name="Saw J.H."/>
            <person name="Jorgensen S.L."/>
            <person name="Zaremba-Niedzwiedzka K."/>
            <person name="Martijn J."/>
            <person name="Lind A.E."/>
            <person name="van Eijk R."/>
            <person name="Schleper C."/>
            <person name="Guy L."/>
            <person name="Ettema T.J."/>
        </authorList>
    </citation>
    <scope>NUCLEOTIDE SEQUENCE</scope>
</reference>
<accession>A0A0F9EZN2</accession>
<proteinExistence type="predicted"/>
<gene>
    <name evidence="1" type="ORF">LCGC14_2367290</name>
</gene>
<dbReference type="AlphaFoldDB" id="A0A0F9EZN2"/>
<evidence type="ECO:0000313" key="1">
    <source>
        <dbReference type="EMBL" id="KKL42992.1"/>
    </source>
</evidence>
<comment type="caution">
    <text evidence="1">The sequence shown here is derived from an EMBL/GenBank/DDBJ whole genome shotgun (WGS) entry which is preliminary data.</text>
</comment>
<dbReference type="EMBL" id="LAZR01034817">
    <property type="protein sequence ID" value="KKL42992.1"/>
    <property type="molecule type" value="Genomic_DNA"/>
</dbReference>